<evidence type="ECO:0000256" key="4">
    <source>
        <dbReference type="ARBA" id="ARBA00022989"/>
    </source>
</evidence>
<reference evidence="7 8" key="1">
    <citation type="submission" date="2016-11" db="EMBL/GenBank/DDBJ databases">
        <title>Genomic analysis of Caldithrix abyssi and proposal of a novel bacterial phylum Caldithrichaeota.</title>
        <authorList>
            <person name="Kublanov I."/>
            <person name="Sigalova O."/>
            <person name="Gavrilov S."/>
            <person name="Lebedinsky A."/>
            <person name="Ivanova N."/>
            <person name="Daum C."/>
            <person name="Reddy T."/>
            <person name="Klenk H.P."/>
            <person name="Goker M."/>
            <person name="Reva O."/>
            <person name="Miroshnichenko M."/>
            <person name="Kyprides N."/>
            <person name="Woyke T."/>
            <person name="Gelfand M."/>
        </authorList>
    </citation>
    <scope>NUCLEOTIDE SEQUENCE [LARGE SCALE GENOMIC DNA]</scope>
    <source>
        <strain evidence="7 8">LF13</strain>
    </source>
</reference>
<dbReference type="PANTHER" id="PTHR33529">
    <property type="entry name" value="SLR0882 PROTEIN-RELATED"/>
    <property type="match status" value="1"/>
</dbReference>
<dbReference type="GO" id="GO:0043190">
    <property type="term" value="C:ATP-binding cassette (ABC) transporter complex"/>
    <property type="evidence" value="ECO:0007669"/>
    <property type="project" value="TreeGrafter"/>
</dbReference>
<organism evidence="7 8">
    <name type="scientific">Caldithrix abyssi DSM 13497</name>
    <dbReference type="NCBI Taxonomy" id="880073"/>
    <lineage>
        <taxon>Bacteria</taxon>
        <taxon>Pseudomonadati</taxon>
        <taxon>Calditrichota</taxon>
        <taxon>Calditrichia</taxon>
        <taxon>Calditrichales</taxon>
        <taxon>Calditrichaceae</taxon>
        <taxon>Caldithrix</taxon>
    </lineage>
</organism>
<evidence type="ECO:0000313" key="8">
    <source>
        <dbReference type="Proteomes" id="UP000183868"/>
    </source>
</evidence>
<keyword evidence="2" id="KW-1003">Cell membrane</keyword>
<dbReference type="EMBL" id="CP018099">
    <property type="protein sequence ID" value="APF18071.1"/>
    <property type="molecule type" value="Genomic_DNA"/>
</dbReference>
<sequence>MFILLMNFLVKYIGQIFGKGLSAWVIIKLIIFNLAWMFALAVPMATLVAVLMAFGRLSSDNEITILKSSGISLYRIIRPALFAAFVLMLAMIFFNDRILPESNHQAKLMFRSIRQKKPTLQLEPSIFYTVDRYTIVVNRIEKPLPDEWLDLANLLGPEYRGKPETDRLVDVTIFDQSDAKADVTITAEEGYMTYSPAKKSLVFTLFRGEFHKMDRQKTGEYERSLFEKQVVYIPAEEFLYEERKDTDRSDREMTVSMMRRKVEYFRNQIQIRQKNFTNITDQNLAGLQRLILKSDSVQATSVDSLWAGISENKWKAAYHKAKRVVDRYYNQAKTNTKFIDMQKRAVNKYLVEIHKKFSIPFASIVFVLIGAPLGIRARKGSMGVGISLSIGFFLLYWVFLIGGEDLADRGLITPFWAMWGANIIVGLAGIYLTWKTVKETSFIEWDYWIGKLKFWQKKTDKRQKETSG</sequence>
<comment type="subcellular location">
    <subcellularLocation>
        <location evidence="1">Cell membrane</location>
        <topology evidence="1">Multi-pass membrane protein</topology>
    </subcellularLocation>
</comment>
<accession>A0A1J1C602</accession>
<evidence type="ECO:0000256" key="1">
    <source>
        <dbReference type="ARBA" id="ARBA00004651"/>
    </source>
</evidence>
<proteinExistence type="predicted"/>
<evidence type="ECO:0000256" key="5">
    <source>
        <dbReference type="ARBA" id="ARBA00023136"/>
    </source>
</evidence>
<keyword evidence="3 6" id="KW-0812">Transmembrane</keyword>
<dbReference type="AlphaFoldDB" id="A0A1J1C602"/>
<evidence type="ECO:0000256" key="2">
    <source>
        <dbReference type="ARBA" id="ARBA00022475"/>
    </source>
</evidence>
<evidence type="ECO:0000256" key="6">
    <source>
        <dbReference type="SAM" id="Phobius"/>
    </source>
</evidence>
<evidence type="ECO:0000313" key="7">
    <source>
        <dbReference type="EMBL" id="APF18071.1"/>
    </source>
</evidence>
<feature type="transmembrane region" description="Helical" evidence="6">
    <location>
        <begin position="415"/>
        <end position="434"/>
    </location>
</feature>
<dbReference type="InterPro" id="IPR005495">
    <property type="entry name" value="LptG/LptF_permease"/>
</dbReference>
<keyword evidence="5 6" id="KW-0472">Membrane</keyword>
<dbReference type="KEGG" id="caby:Cabys_1322"/>
<feature type="transmembrane region" description="Helical" evidence="6">
    <location>
        <begin position="37"/>
        <end position="55"/>
    </location>
</feature>
<keyword evidence="4 6" id="KW-1133">Transmembrane helix</keyword>
<dbReference type="GO" id="GO:0015920">
    <property type="term" value="P:lipopolysaccharide transport"/>
    <property type="evidence" value="ECO:0007669"/>
    <property type="project" value="TreeGrafter"/>
</dbReference>
<evidence type="ECO:0000256" key="3">
    <source>
        <dbReference type="ARBA" id="ARBA00022692"/>
    </source>
</evidence>
<dbReference type="Pfam" id="PF03739">
    <property type="entry name" value="LptF_LptG"/>
    <property type="match status" value="1"/>
</dbReference>
<feature type="transmembrane region" description="Helical" evidence="6">
    <location>
        <begin position="357"/>
        <end position="375"/>
    </location>
</feature>
<protein>
    <submittedName>
        <fullName evidence="7">Lipopolysaccharide export system permease protein</fullName>
    </submittedName>
</protein>
<dbReference type="Proteomes" id="UP000183868">
    <property type="component" value="Chromosome"/>
</dbReference>
<name>A0A1J1C602_CALAY</name>
<dbReference type="PANTHER" id="PTHR33529:SF6">
    <property type="entry name" value="YJGP_YJGQ FAMILY PERMEASE"/>
    <property type="match status" value="1"/>
</dbReference>
<feature type="transmembrane region" description="Helical" evidence="6">
    <location>
        <begin position="382"/>
        <end position="403"/>
    </location>
</feature>
<gene>
    <name evidence="7" type="ORF">Cabys_1322</name>
</gene>
<feature type="transmembrane region" description="Helical" evidence="6">
    <location>
        <begin position="76"/>
        <end position="94"/>
    </location>
</feature>